<evidence type="ECO:0000313" key="1">
    <source>
        <dbReference type="EMBL" id="EPY07464.1"/>
    </source>
</evidence>
<evidence type="ECO:0000313" key="2">
    <source>
        <dbReference type="Proteomes" id="UP000015344"/>
    </source>
</evidence>
<proteinExistence type="predicted"/>
<dbReference type="Proteomes" id="UP000015344">
    <property type="component" value="Unassembled WGS sequence"/>
</dbReference>
<name>S9SRZ8_PAEAL</name>
<comment type="caution">
    <text evidence="1">The sequence shown here is derived from an EMBL/GenBank/DDBJ whole genome shotgun (WGS) entry which is preliminary data.</text>
</comment>
<gene>
    <name evidence="1" type="ORF">PAALTS15_09705</name>
</gene>
<organism evidence="1 2">
    <name type="scientific">Paenibacillus alvei TS-15</name>
    <dbReference type="NCBI Taxonomy" id="1117108"/>
    <lineage>
        <taxon>Bacteria</taxon>
        <taxon>Bacillati</taxon>
        <taxon>Bacillota</taxon>
        <taxon>Bacilli</taxon>
        <taxon>Bacillales</taxon>
        <taxon>Paenibacillaceae</taxon>
        <taxon>Paenibacillus</taxon>
    </lineage>
</organism>
<accession>S9SRZ8</accession>
<reference evidence="1 2" key="1">
    <citation type="submission" date="2013-05" db="EMBL/GenBank/DDBJ databases">
        <authorList>
            <person name="Strain E.A."/>
            <person name="Brown E."/>
            <person name="Allard M.W."/>
            <person name="Luo Y.L."/>
        </authorList>
    </citation>
    <scope>NUCLEOTIDE SEQUENCE [LARGE SCALE GENOMIC DNA]</scope>
    <source>
        <strain evidence="1 2">TS-15</strain>
    </source>
</reference>
<dbReference type="AlphaFoldDB" id="S9SRZ8"/>
<dbReference type="RefSeq" id="WP_021259360.1">
    <property type="nucleotide sequence ID" value="NZ_ATMT01000042.1"/>
</dbReference>
<dbReference type="PATRIC" id="fig|1117108.3.peg.2017"/>
<sequence>MKKYISLILTIILAFTSIPLTYAQEVMSSDTELSNLSVTDAVYSQQPKDLDPQDIITVSSVAEKFQVEGDWVYGEVTKGYLLHHIYEGLLEKQRGGSYEQYMNRLYPGVTQHTAEQQPTVTTSVYDHLPEVNNEEKENETSVTDSVYAIPKFRSKRSLSSSSSYDSFALKQRELKFDQAPYSVGSVGENISTVDGSLHVEQTDLVLPGPNGLDFELRRVYDSSRGKDDIYYNERTYKQSTRKLEEDDRSPLGKGWMWDIPYLKLSDGQQYLYLPQRGTFALDGYDIVGYPFRDLSFGPRYGEPRGARYVLADYKQGIEYLFDEDGLLLQIQDEYENSLNFYYSYKELHMVLATTKEGKDKQKFNVLFIQDRGDNVQASLSYTDPATNQTKEQVVKYVKKKLP</sequence>
<dbReference type="EMBL" id="ATMT01000042">
    <property type="protein sequence ID" value="EPY07464.1"/>
    <property type="molecule type" value="Genomic_DNA"/>
</dbReference>
<dbReference type="eggNOG" id="COG3209">
    <property type="taxonomic scope" value="Bacteria"/>
</dbReference>
<protein>
    <submittedName>
        <fullName evidence="1">Rhs family protein</fullName>
    </submittedName>
</protein>